<dbReference type="KEGG" id="nml:Namu_1983"/>
<accession>C8XHG2</accession>
<protein>
    <submittedName>
        <fullName evidence="3">Abortive infection protein</fullName>
    </submittedName>
</protein>
<dbReference type="HOGENOM" id="CLU_088558_0_0_11"/>
<dbReference type="PIRSF" id="PIRSF026622">
    <property type="entry name" value="Proteas_026622"/>
    <property type="match status" value="1"/>
</dbReference>
<dbReference type="InterPro" id="IPR015837">
    <property type="entry name" value="UCP026622_CAAX_protease"/>
</dbReference>
<dbReference type="InParanoid" id="C8XHG2"/>
<proteinExistence type="predicted"/>
<gene>
    <name evidence="3" type="ordered locus">Namu_1983</name>
</gene>
<dbReference type="Proteomes" id="UP000002218">
    <property type="component" value="Chromosome"/>
</dbReference>
<feature type="transmembrane region" description="Helical" evidence="1">
    <location>
        <begin position="101"/>
        <end position="119"/>
    </location>
</feature>
<name>C8XHG2_NAKMY</name>
<dbReference type="Pfam" id="PF02517">
    <property type="entry name" value="Rce1-like"/>
    <property type="match status" value="1"/>
</dbReference>
<dbReference type="GO" id="GO:0004175">
    <property type="term" value="F:endopeptidase activity"/>
    <property type="evidence" value="ECO:0007669"/>
    <property type="project" value="UniProtKB-ARBA"/>
</dbReference>
<dbReference type="RefSeq" id="WP_015747267.1">
    <property type="nucleotide sequence ID" value="NC_013235.1"/>
</dbReference>
<dbReference type="EMBL" id="CP001737">
    <property type="protein sequence ID" value="ACV78368.1"/>
    <property type="molecule type" value="Genomic_DNA"/>
</dbReference>
<keyword evidence="1" id="KW-0472">Membrane</keyword>
<dbReference type="STRING" id="479431.Namu_1983"/>
<reference evidence="4" key="1">
    <citation type="submission" date="2009-09" db="EMBL/GenBank/DDBJ databases">
        <title>The complete genome of Nakamurella multipartita DSM 44233.</title>
        <authorList>
            <consortium name="US DOE Joint Genome Institute (JGI-PGF)"/>
            <person name="Lucas S."/>
            <person name="Copeland A."/>
            <person name="Lapidus A."/>
            <person name="Glavina del Rio T."/>
            <person name="Dalin E."/>
            <person name="Tice H."/>
            <person name="Bruce D."/>
            <person name="Goodwin L."/>
            <person name="Pitluck S."/>
            <person name="Kyrpides N."/>
            <person name="Mavromatis K."/>
            <person name="Ivanova N."/>
            <person name="Ovchinnikova G."/>
            <person name="Sims D."/>
            <person name="Meincke L."/>
            <person name="Brettin T."/>
            <person name="Detter J.C."/>
            <person name="Han C."/>
            <person name="Larimer F."/>
            <person name="Land M."/>
            <person name="Hauser L."/>
            <person name="Markowitz V."/>
            <person name="Cheng J.-F."/>
            <person name="Hugenholtz P."/>
            <person name="Woyke T."/>
            <person name="Wu D."/>
            <person name="Klenk H.-P."/>
            <person name="Eisen J.A."/>
        </authorList>
    </citation>
    <scope>NUCLEOTIDE SEQUENCE [LARGE SCALE GENOMIC DNA]</scope>
    <source>
        <strain evidence="4">ATCC 700099 / DSM 44233 / CIP 104796 / JCM 9543 / NBRC 105858 / Y-104</strain>
    </source>
</reference>
<evidence type="ECO:0000313" key="3">
    <source>
        <dbReference type="EMBL" id="ACV78368.1"/>
    </source>
</evidence>
<dbReference type="OrthoDB" id="3291654at2"/>
<feature type="transmembrane region" description="Helical" evidence="1">
    <location>
        <begin position="178"/>
        <end position="197"/>
    </location>
</feature>
<sequence precursor="true">MAHVRFRATLGGTLAALAAANVLAHRVPAASVLIGVGLTGTLAAVARAGRLTAADLGLARRSWPSGVRWGGACAAVVATGYGVAMLVPAARGLVTGAGPGWGPTLLAALVVIPLGTVIPEEFAFRGVLWGLLRRRCGPRVATLVSSGLFGLWHVAPALAAGPANDAMSAVVGSGPLGVAVRVIATVVFTGAAGVLLCEVRARSNSLLAPLALHGAVNGIGQIVVQLA</sequence>
<keyword evidence="1" id="KW-0812">Transmembrane</keyword>
<dbReference type="eggNOG" id="COG1266">
    <property type="taxonomic scope" value="Bacteria"/>
</dbReference>
<reference evidence="3 4" key="2">
    <citation type="journal article" date="2010" name="Stand. Genomic Sci.">
        <title>Complete genome sequence of Nakamurella multipartita type strain (Y-104).</title>
        <authorList>
            <person name="Tice H."/>
            <person name="Mayilraj S."/>
            <person name="Sims D."/>
            <person name="Lapidus A."/>
            <person name="Nolan M."/>
            <person name="Lucas S."/>
            <person name="Glavina Del Rio T."/>
            <person name="Copeland A."/>
            <person name="Cheng J.F."/>
            <person name="Meincke L."/>
            <person name="Bruce D."/>
            <person name="Goodwin L."/>
            <person name="Pitluck S."/>
            <person name="Ivanova N."/>
            <person name="Mavromatis K."/>
            <person name="Ovchinnikova G."/>
            <person name="Pati A."/>
            <person name="Chen A."/>
            <person name="Palaniappan K."/>
            <person name="Land M."/>
            <person name="Hauser L."/>
            <person name="Chang Y.J."/>
            <person name="Jeffries C.D."/>
            <person name="Detter J.C."/>
            <person name="Brettin T."/>
            <person name="Rohde M."/>
            <person name="Goker M."/>
            <person name="Bristow J."/>
            <person name="Eisen J.A."/>
            <person name="Markowitz V."/>
            <person name="Hugenholtz P."/>
            <person name="Kyrpides N.C."/>
            <person name="Klenk H.P."/>
            <person name="Chen F."/>
        </authorList>
    </citation>
    <scope>NUCLEOTIDE SEQUENCE [LARGE SCALE GENOMIC DNA]</scope>
    <source>
        <strain evidence="4">ATCC 700099 / DSM 44233 / CIP 104796 / JCM 9543 / NBRC 105858 / Y-104</strain>
    </source>
</reference>
<keyword evidence="1" id="KW-1133">Transmembrane helix</keyword>
<feature type="transmembrane region" description="Helical" evidence="1">
    <location>
        <begin position="140"/>
        <end position="158"/>
    </location>
</feature>
<organism evidence="3 4">
    <name type="scientific">Nakamurella multipartita (strain ATCC 700099 / DSM 44233 / CIP 104796 / JCM 9543 / NBRC 105858 / Y-104)</name>
    <name type="common">Microsphaera multipartita</name>
    <dbReference type="NCBI Taxonomy" id="479431"/>
    <lineage>
        <taxon>Bacteria</taxon>
        <taxon>Bacillati</taxon>
        <taxon>Actinomycetota</taxon>
        <taxon>Actinomycetes</taxon>
        <taxon>Nakamurellales</taxon>
        <taxon>Nakamurellaceae</taxon>
        <taxon>Nakamurella</taxon>
    </lineage>
</organism>
<dbReference type="InterPro" id="IPR003675">
    <property type="entry name" value="Rce1/LyrA-like_dom"/>
</dbReference>
<dbReference type="AlphaFoldDB" id="C8XHG2"/>
<evidence type="ECO:0000313" key="4">
    <source>
        <dbReference type="Proteomes" id="UP000002218"/>
    </source>
</evidence>
<evidence type="ECO:0000256" key="1">
    <source>
        <dbReference type="SAM" id="Phobius"/>
    </source>
</evidence>
<evidence type="ECO:0000259" key="2">
    <source>
        <dbReference type="Pfam" id="PF02517"/>
    </source>
</evidence>
<dbReference type="GO" id="GO:0080120">
    <property type="term" value="P:CAAX-box protein maturation"/>
    <property type="evidence" value="ECO:0007669"/>
    <property type="project" value="UniProtKB-ARBA"/>
</dbReference>
<feature type="transmembrane region" description="Helical" evidence="1">
    <location>
        <begin position="66"/>
        <end position="89"/>
    </location>
</feature>
<feature type="domain" description="CAAX prenyl protease 2/Lysostaphin resistance protein A-like" evidence="2">
    <location>
        <begin position="104"/>
        <end position="218"/>
    </location>
</feature>
<keyword evidence="4" id="KW-1185">Reference proteome</keyword>